<protein>
    <submittedName>
        <fullName evidence="1">Class I SAM-dependent methyltransferase</fullName>
    </submittedName>
</protein>
<keyword evidence="1" id="KW-0489">Methyltransferase</keyword>
<accession>A0A845EYH9</accession>
<evidence type="ECO:0000313" key="2">
    <source>
        <dbReference type="Proteomes" id="UP000447833"/>
    </source>
</evidence>
<dbReference type="SUPFAM" id="SSF53335">
    <property type="entry name" value="S-adenosyl-L-methionine-dependent methyltransferases"/>
    <property type="match status" value="1"/>
</dbReference>
<dbReference type="InterPro" id="IPR029063">
    <property type="entry name" value="SAM-dependent_MTases_sf"/>
</dbReference>
<comment type="caution">
    <text evidence="1">The sequence shown here is derived from an EMBL/GenBank/DDBJ whole genome shotgun (WGS) entry which is preliminary data.</text>
</comment>
<dbReference type="Gene3D" id="3.40.50.150">
    <property type="entry name" value="Vaccinia Virus protein VP39"/>
    <property type="match status" value="1"/>
</dbReference>
<proteinExistence type="predicted"/>
<organism evidence="1 2">
    <name type="scientific">Guptibacillus hwajinpoensis</name>
    <dbReference type="NCBI Taxonomy" id="208199"/>
    <lineage>
        <taxon>Bacteria</taxon>
        <taxon>Bacillati</taxon>
        <taxon>Bacillota</taxon>
        <taxon>Bacilli</taxon>
        <taxon>Bacillales</taxon>
        <taxon>Guptibacillaceae</taxon>
        <taxon>Guptibacillus</taxon>
    </lineage>
</organism>
<reference evidence="1 2" key="1">
    <citation type="submission" date="2019-11" db="EMBL/GenBank/DDBJ databases">
        <title>Genome sequences of 17 halophilic strains isolated from different environments.</title>
        <authorList>
            <person name="Furrow R.E."/>
        </authorList>
    </citation>
    <scope>NUCLEOTIDE SEQUENCE [LARGE SCALE GENOMIC DNA]</scope>
    <source>
        <strain evidence="1 2">22506_14_FS</strain>
    </source>
</reference>
<gene>
    <name evidence="1" type="ORF">GLW07_09405</name>
</gene>
<keyword evidence="1" id="KW-0808">Transferase</keyword>
<dbReference type="AlphaFoldDB" id="A0A845EYH9"/>
<dbReference type="GO" id="GO:0032259">
    <property type="term" value="P:methylation"/>
    <property type="evidence" value="ECO:0007669"/>
    <property type="project" value="UniProtKB-KW"/>
</dbReference>
<dbReference type="RefSeq" id="WP_160919185.1">
    <property type="nucleotide sequence ID" value="NZ_WMEY01000003.1"/>
</dbReference>
<name>A0A845EYH9_9BACL</name>
<dbReference type="GO" id="GO:0008168">
    <property type="term" value="F:methyltransferase activity"/>
    <property type="evidence" value="ECO:0007669"/>
    <property type="project" value="UniProtKB-KW"/>
</dbReference>
<dbReference type="Proteomes" id="UP000447833">
    <property type="component" value="Unassembled WGS sequence"/>
</dbReference>
<sequence length="234" mass="27138">MNRFWGSVIKPILLSLKLNKIIEIGAYKGETTIRLLDYCKNIEGNLIVIDPLPLFNVEEINQLYKGSYQLYKKTSLEVLPMINDYQAVLIDGDHNWYTVYNELKVIEKKSLFNESKFPIVFLHDTEWPYGRRDMYYNPEKIPKEFRNPYKTSGIKQGQSELARSPDAVNVQLNNAQFEGGKQNGVLTAIEDFLEETPIPLKLFRLHSNNGLGILCQIDPYEEKVIRYILNDSNL</sequence>
<evidence type="ECO:0000313" key="1">
    <source>
        <dbReference type="EMBL" id="MYL63568.1"/>
    </source>
</evidence>
<dbReference type="Pfam" id="PF13578">
    <property type="entry name" value="Methyltransf_24"/>
    <property type="match status" value="1"/>
</dbReference>
<dbReference type="EMBL" id="WMEY01000003">
    <property type="protein sequence ID" value="MYL63568.1"/>
    <property type="molecule type" value="Genomic_DNA"/>
</dbReference>